<name>A0A9P0J1Z8_APHGO</name>
<evidence type="ECO:0000256" key="8">
    <source>
        <dbReference type="ARBA" id="ARBA00022771"/>
    </source>
</evidence>
<dbReference type="SUPFAM" id="SSF82199">
    <property type="entry name" value="SET domain"/>
    <property type="match status" value="1"/>
</dbReference>
<evidence type="ECO:0000256" key="1">
    <source>
        <dbReference type="ARBA" id="ARBA00004123"/>
    </source>
</evidence>
<dbReference type="Gene3D" id="1.10.220.160">
    <property type="match status" value="1"/>
</dbReference>
<keyword evidence="3" id="KW-0963">Cytoplasm</keyword>
<dbReference type="Gene3D" id="2.170.270.10">
    <property type="entry name" value="SET domain"/>
    <property type="match status" value="1"/>
</dbReference>
<dbReference type="GO" id="GO:0032259">
    <property type="term" value="P:methylation"/>
    <property type="evidence" value="ECO:0007669"/>
    <property type="project" value="UniProtKB-KW"/>
</dbReference>
<keyword evidence="5" id="KW-0808">Transferase</keyword>
<dbReference type="CDD" id="cd10536">
    <property type="entry name" value="SET_SMYD4"/>
    <property type="match status" value="1"/>
</dbReference>
<evidence type="ECO:0000256" key="5">
    <source>
        <dbReference type="ARBA" id="ARBA00022679"/>
    </source>
</evidence>
<sequence>MPVNTFIRWENLMDVLTHYSVNNSFMETFKHTANNEKINLCMQNEFIRSCLEKWLDDSKFNESLKNSTRSKETRLAANEEFKMNRLELCCKLYTKAAQFAPDKSIESALAFSNRSAMYLRLNKYQECLKDIDASLNILENLDINEKEVHKGQLIMKLLKRKIECLMALKQYESAKTNWENVLELSKNIYKIPLEDKFIKKCKILLDYDKNDSNNKDIVKNINEMLTEDLIKKTLDKNEITLPFKSSKLQLCYTEAKGRHFVASTKIKYGELLIFENPFAFVLLPEYYSSFCYNCCAPLKYYSIPCDNCCTILFCDNKCLQEAKNSYHRWECKQGTSIFKCIGIAHLALRLTLETSQGNRNNDQIYNLLTHIDDFKSLELYQYSLTATLLLIYLQKKTDFFEKHPNLAMSSVGNELLHHMTRLVCNGNAISTHLMSDHESGSFTSIIDESQPRIGTAIFPTSSLLNHSCDPNIFSSNILKYVVIKASRDINKGEEITNCYGPNFRRMRLVDRQISLKEQYHFDCKCSICMDPQKDDMLFKIVEGLVCFLCHNEISATLSDLDVNDTVYCDFCFKHFRTLDFKRRLLKADKTYNKGIKELEVNNFFKAINVISESLRLYTLVLNQKNSNITKCEDSIAKCFALAGDYENCYMYLERSFDAIEDRFGKNSLEVAYELDKISDVMVNNLDMRKNRNLIHKALKYVRRSMEIFHANLSAWDIPYNESGLANIKHKENILLQFLEGRF</sequence>
<keyword evidence="17" id="KW-1185">Reference proteome</keyword>
<evidence type="ECO:0000256" key="2">
    <source>
        <dbReference type="ARBA" id="ARBA00004496"/>
    </source>
</evidence>
<comment type="subcellular location">
    <subcellularLocation>
        <location evidence="2">Cytoplasm</location>
    </subcellularLocation>
    <subcellularLocation>
        <location evidence="1">Nucleus</location>
    </subcellularLocation>
</comment>
<dbReference type="SMART" id="SM00317">
    <property type="entry name" value="SET"/>
    <property type="match status" value="1"/>
</dbReference>
<evidence type="ECO:0000256" key="14">
    <source>
        <dbReference type="ARBA" id="ARBA00093680"/>
    </source>
</evidence>
<keyword evidence="9" id="KW-0862">Zinc</keyword>
<evidence type="ECO:0000313" key="16">
    <source>
        <dbReference type="EMBL" id="CAH1725534.1"/>
    </source>
</evidence>
<comment type="catalytic activity">
    <reaction evidence="11">
        <text>L-lysyl-[protein] + S-adenosyl-L-methionine = N(6)-methyl-L-lysyl-[protein] + S-adenosyl-L-homocysteine + H(+)</text>
        <dbReference type="Rhea" id="RHEA:51736"/>
        <dbReference type="Rhea" id="RHEA-COMP:9752"/>
        <dbReference type="Rhea" id="RHEA-COMP:13053"/>
        <dbReference type="ChEBI" id="CHEBI:15378"/>
        <dbReference type="ChEBI" id="CHEBI:29969"/>
        <dbReference type="ChEBI" id="CHEBI:57856"/>
        <dbReference type="ChEBI" id="CHEBI:59789"/>
        <dbReference type="ChEBI" id="CHEBI:61929"/>
    </reaction>
</comment>
<keyword evidence="4" id="KW-0489">Methyltransferase</keyword>
<proteinExistence type="predicted"/>
<evidence type="ECO:0000256" key="7">
    <source>
        <dbReference type="ARBA" id="ARBA00022723"/>
    </source>
</evidence>
<dbReference type="InterPro" id="IPR002893">
    <property type="entry name" value="Znf_MYND"/>
</dbReference>
<dbReference type="SMART" id="SM00028">
    <property type="entry name" value="TPR"/>
    <property type="match status" value="3"/>
</dbReference>
<dbReference type="Gene3D" id="6.10.140.2220">
    <property type="match status" value="1"/>
</dbReference>
<reference evidence="16" key="1">
    <citation type="submission" date="2022-02" db="EMBL/GenBank/DDBJ databases">
        <authorList>
            <person name="King R."/>
        </authorList>
    </citation>
    <scope>NUCLEOTIDE SEQUENCE</scope>
</reference>
<dbReference type="GO" id="GO:0005634">
    <property type="term" value="C:nucleus"/>
    <property type="evidence" value="ECO:0007669"/>
    <property type="project" value="UniProtKB-SubCell"/>
</dbReference>
<feature type="domain" description="SET" evidence="15">
    <location>
        <begin position="246"/>
        <end position="500"/>
    </location>
</feature>
<evidence type="ECO:0000256" key="4">
    <source>
        <dbReference type="ARBA" id="ARBA00022603"/>
    </source>
</evidence>
<dbReference type="InterPro" id="IPR044421">
    <property type="entry name" value="SMYD4_SET"/>
</dbReference>
<dbReference type="SUPFAM" id="SSF48452">
    <property type="entry name" value="TPR-like"/>
    <property type="match status" value="1"/>
</dbReference>
<dbReference type="PROSITE" id="PS01360">
    <property type="entry name" value="ZF_MYND_1"/>
    <property type="match status" value="1"/>
</dbReference>
<evidence type="ECO:0000256" key="6">
    <source>
        <dbReference type="ARBA" id="ARBA00022691"/>
    </source>
</evidence>
<gene>
    <name evidence="16" type="ORF">APHIGO_LOCUS6598</name>
</gene>
<dbReference type="Pfam" id="PF00856">
    <property type="entry name" value="SET"/>
    <property type="match status" value="1"/>
</dbReference>
<dbReference type="PANTHER" id="PTHR46165">
    <property type="entry name" value="SET AND MYND DOMAIN-CONTAINING PROTEIN 4"/>
    <property type="match status" value="1"/>
</dbReference>
<dbReference type="GO" id="GO:0008170">
    <property type="term" value="F:N-methyltransferase activity"/>
    <property type="evidence" value="ECO:0007669"/>
    <property type="project" value="UniProtKB-ARBA"/>
</dbReference>
<comment type="function">
    <text evidence="12">Protein-lysine N-methyltransferase. Monomethylates PRMT5, modulating its transcriptional activity. May also act as a histone methyltransferase. Plays a critical role in cardiac development. Acts as a key epigenetic regulator of gene expression during cardiac development via its dual activities as a methyltransferase and negative regulator of HDAC1.</text>
</comment>
<dbReference type="InterPro" id="IPR052097">
    <property type="entry name" value="SET-MYND_domain_protein"/>
</dbReference>
<keyword evidence="8" id="KW-0863">Zinc-finger</keyword>
<reference evidence="16" key="2">
    <citation type="submission" date="2022-10" db="EMBL/GenBank/DDBJ databases">
        <authorList>
            <consortium name="ENA_rothamsted_submissions"/>
            <consortium name="culmorum"/>
            <person name="King R."/>
        </authorList>
    </citation>
    <scope>NUCLEOTIDE SEQUENCE</scope>
</reference>
<evidence type="ECO:0000256" key="13">
    <source>
        <dbReference type="ARBA" id="ARBA00093635"/>
    </source>
</evidence>
<keyword evidence="7" id="KW-0479">Metal-binding</keyword>
<evidence type="ECO:0000256" key="12">
    <source>
        <dbReference type="ARBA" id="ARBA00093423"/>
    </source>
</evidence>
<keyword evidence="6" id="KW-0949">S-adenosyl-L-methionine</keyword>
<evidence type="ECO:0000256" key="10">
    <source>
        <dbReference type="ARBA" id="ARBA00023242"/>
    </source>
</evidence>
<evidence type="ECO:0000259" key="15">
    <source>
        <dbReference type="PROSITE" id="PS50280"/>
    </source>
</evidence>
<dbReference type="PROSITE" id="PS50280">
    <property type="entry name" value="SET"/>
    <property type="match status" value="1"/>
</dbReference>
<keyword evidence="10" id="KW-0539">Nucleus</keyword>
<dbReference type="GO" id="GO:0008757">
    <property type="term" value="F:S-adenosylmethionine-dependent methyltransferase activity"/>
    <property type="evidence" value="ECO:0007669"/>
    <property type="project" value="UniProtKB-ARBA"/>
</dbReference>
<accession>A0A9P0J1Z8</accession>
<dbReference type="GO" id="GO:0008276">
    <property type="term" value="F:protein methyltransferase activity"/>
    <property type="evidence" value="ECO:0007669"/>
    <property type="project" value="UniProtKB-ARBA"/>
</dbReference>
<dbReference type="InterPro" id="IPR011990">
    <property type="entry name" value="TPR-like_helical_dom_sf"/>
</dbReference>
<dbReference type="PANTHER" id="PTHR46165:SF2">
    <property type="entry name" value="SET AND MYND DOMAIN-CONTAINING PROTEIN 4"/>
    <property type="match status" value="1"/>
</dbReference>
<organism evidence="16 17">
    <name type="scientific">Aphis gossypii</name>
    <name type="common">Cotton aphid</name>
    <dbReference type="NCBI Taxonomy" id="80765"/>
    <lineage>
        <taxon>Eukaryota</taxon>
        <taxon>Metazoa</taxon>
        <taxon>Ecdysozoa</taxon>
        <taxon>Arthropoda</taxon>
        <taxon>Hexapoda</taxon>
        <taxon>Insecta</taxon>
        <taxon>Pterygota</taxon>
        <taxon>Neoptera</taxon>
        <taxon>Paraneoptera</taxon>
        <taxon>Hemiptera</taxon>
        <taxon>Sternorrhyncha</taxon>
        <taxon>Aphidomorpha</taxon>
        <taxon>Aphidoidea</taxon>
        <taxon>Aphididae</taxon>
        <taxon>Aphidini</taxon>
        <taxon>Aphis</taxon>
        <taxon>Aphis</taxon>
    </lineage>
</organism>
<dbReference type="GO" id="GO:0008270">
    <property type="term" value="F:zinc ion binding"/>
    <property type="evidence" value="ECO:0007669"/>
    <property type="project" value="UniProtKB-KW"/>
</dbReference>
<dbReference type="InterPro" id="IPR046341">
    <property type="entry name" value="SET_dom_sf"/>
</dbReference>
<evidence type="ECO:0000256" key="3">
    <source>
        <dbReference type="ARBA" id="ARBA00022490"/>
    </source>
</evidence>
<evidence type="ECO:0000256" key="9">
    <source>
        <dbReference type="ARBA" id="ARBA00022833"/>
    </source>
</evidence>
<dbReference type="EMBL" id="OU899035">
    <property type="protein sequence ID" value="CAH1725534.1"/>
    <property type="molecule type" value="Genomic_DNA"/>
</dbReference>
<dbReference type="GO" id="GO:0005737">
    <property type="term" value="C:cytoplasm"/>
    <property type="evidence" value="ECO:0007669"/>
    <property type="project" value="UniProtKB-SubCell"/>
</dbReference>
<dbReference type="OrthoDB" id="62495at2759"/>
<dbReference type="Gene3D" id="1.25.40.10">
    <property type="entry name" value="Tetratricopeptide repeat domain"/>
    <property type="match status" value="2"/>
</dbReference>
<dbReference type="AlphaFoldDB" id="A0A9P0J1Z8"/>
<dbReference type="InterPro" id="IPR001214">
    <property type="entry name" value="SET_dom"/>
</dbReference>
<evidence type="ECO:0000313" key="17">
    <source>
        <dbReference type="Proteomes" id="UP001154329"/>
    </source>
</evidence>
<dbReference type="Proteomes" id="UP001154329">
    <property type="component" value="Chromosome 2"/>
</dbReference>
<protein>
    <recommendedName>
        <fullName evidence="13">Protein-lysine N-methyltransferase SMYD4</fullName>
    </recommendedName>
    <alternativeName>
        <fullName evidence="14">SET and MYND domain-containing protein 4</fullName>
    </alternativeName>
</protein>
<dbReference type="InterPro" id="IPR019734">
    <property type="entry name" value="TPR_rpt"/>
</dbReference>
<dbReference type="GO" id="GO:0042826">
    <property type="term" value="F:histone deacetylase binding"/>
    <property type="evidence" value="ECO:0007669"/>
    <property type="project" value="TreeGrafter"/>
</dbReference>
<evidence type="ECO:0000256" key="11">
    <source>
        <dbReference type="ARBA" id="ARBA00048985"/>
    </source>
</evidence>